<protein>
    <submittedName>
        <fullName evidence="1">Uncharacterized protein</fullName>
    </submittedName>
</protein>
<name>A0A6P1MLG6_9FIRM</name>
<dbReference type="Proteomes" id="UP000463883">
    <property type="component" value="Chromosome"/>
</dbReference>
<dbReference type="RefSeq" id="WP_162362675.1">
    <property type="nucleotide sequence ID" value="NZ_CP047591.1"/>
</dbReference>
<proteinExistence type="predicted"/>
<gene>
    <name evidence="1" type="ORF">Ami3637_11280</name>
</gene>
<evidence type="ECO:0000313" key="2">
    <source>
        <dbReference type="Proteomes" id="UP000463883"/>
    </source>
</evidence>
<evidence type="ECO:0000313" key="1">
    <source>
        <dbReference type="EMBL" id="QHI72908.1"/>
    </source>
</evidence>
<dbReference type="AlphaFoldDB" id="A0A6P1MLG6"/>
<organism evidence="1 2">
    <name type="scientific">Aminipila terrae</name>
    <dbReference type="NCBI Taxonomy" id="2697030"/>
    <lineage>
        <taxon>Bacteria</taxon>
        <taxon>Bacillati</taxon>
        <taxon>Bacillota</taxon>
        <taxon>Clostridia</taxon>
        <taxon>Peptostreptococcales</taxon>
        <taxon>Anaerovoracaceae</taxon>
        <taxon>Aminipila</taxon>
    </lineage>
</organism>
<reference evidence="1 2" key="1">
    <citation type="submission" date="2020-01" db="EMBL/GenBank/DDBJ databases">
        <title>Genomic analysis of Aminipila sp. CBA3637.</title>
        <authorList>
            <person name="Kim Y.B."/>
            <person name="Roh S.W."/>
        </authorList>
    </citation>
    <scope>NUCLEOTIDE SEQUENCE [LARGE SCALE GENOMIC DNA]</scope>
    <source>
        <strain evidence="1 2">CBA3637</strain>
    </source>
</reference>
<sequence>MLNKEFEKKYDGVIRSIAIAEGGKDMSVGSDMLKYEIRVHAGRVTRQDTYQGIPEDFDWQQATEDLDSITD</sequence>
<dbReference type="KEGG" id="amic:Ami3637_11280"/>
<keyword evidence="2" id="KW-1185">Reference proteome</keyword>
<accession>A0A6P1MLG6</accession>
<dbReference type="EMBL" id="CP047591">
    <property type="protein sequence ID" value="QHI72908.1"/>
    <property type="molecule type" value="Genomic_DNA"/>
</dbReference>